<dbReference type="AlphaFoldDB" id="A0A0E9U079"/>
<organism evidence="1">
    <name type="scientific">Anguilla anguilla</name>
    <name type="common">European freshwater eel</name>
    <name type="synonym">Muraena anguilla</name>
    <dbReference type="NCBI Taxonomy" id="7936"/>
    <lineage>
        <taxon>Eukaryota</taxon>
        <taxon>Metazoa</taxon>
        <taxon>Chordata</taxon>
        <taxon>Craniata</taxon>
        <taxon>Vertebrata</taxon>
        <taxon>Euteleostomi</taxon>
        <taxon>Actinopterygii</taxon>
        <taxon>Neopterygii</taxon>
        <taxon>Teleostei</taxon>
        <taxon>Anguilliformes</taxon>
        <taxon>Anguillidae</taxon>
        <taxon>Anguilla</taxon>
    </lineage>
</organism>
<protein>
    <submittedName>
        <fullName evidence="1">Uncharacterized protein</fullName>
    </submittedName>
</protein>
<reference evidence="1" key="2">
    <citation type="journal article" date="2015" name="Fish Shellfish Immunol.">
        <title>Early steps in the European eel (Anguilla anguilla)-Vibrio vulnificus interaction in the gills: Role of the RtxA13 toxin.</title>
        <authorList>
            <person name="Callol A."/>
            <person name="Pajuelo D."/>
            <person name="Ebbesson L."/>
            <person name="Teles M."/>
            <person name="MacKenzie S."/>
            <person name="Amaro C."/>
        </authorList>
    </citation>
    <scope>NUCLEOTIDE SEQUENCE</scope>
</reference>
<proteinExistence type="predicted"/>
<name>A0A0E9U079_ANGAN</name>
<reference evidence="1" key="1">
    <citation type="submission" date="2014-11" db="EMBL/GenBank/DDBJ databases">
        <authorList>
            <person name="Amaro Gonzalez C."/>
        </authorList>
    </citation>
    <scope>NUCLEOTIDE SEQUENCE</scope>
</reference>
<dbReference type="EMBL" id="GBXM01050204">
    <property type="protein sequence ID" value="JAH58373.1"/>
    <property type="molecule type" value="Transcribed_RNA"/>
</dbReference>
<sequence length="27" mass="3167">MNNFLHFEVNFGKPKPAMLFVIIGRVF</sequence>
<accession>A0A0E9U079</accession>
<evidence type="ECO:0000313" key="1">
    <source>
        <dbReference type="EMBL" id="JAH58373.1"/>
    </source>
</evidence>